<proteinExistence type="predicted"/>
<evidence type="ECO:0000256" key="1">
    <source>
        <dbReference type="SAM" id="Phobius"/>
    </source>
</evidence>
<name>A0A1H3NBM6_9BACT</name>
<keyword evidence="1" id="KW-0472">Membrane</keyword>
<feature type="transmembrane region" description="Helical" evidence="1">
    <location>
        <begin position="36"/>
        <end position="56"/>
    </location>
</feature>
<dbReference type="Proteomes" id="UP000199663">
    <property type="component" value="Unassembled WGS sequence"/>
</dbReference>
<keyword evidence="3" id="KW-1185">Reference proteome</keyword>
<keyword evidence="1" id="KW-1133">Transmembrane helix</keyword>
<keyword evidence="1" id="KW-0812">Transmembrane</keyword>
<gene>
    <name evidence="2" type="ORF">SAMN05444412_103179</name>
</gene>
<evidence type="ECO:0000313" key="2">
    <source>
        <dbReference type="EMBL" id="SDY86154.1"/>
    </source>
</evidence>
<comment type="caution">
    <text evidence="2">The sequence shown here is derived from an EMBL/GenBank/DDBJ whole genome shotgun (WGS) entry which is preliminary data.</text>
</comment>
<evidence type="ECO:0000313" key="3">
    <source>
        <dbReference type="Proteomes" id="UP000199663"/>
    </source>
</evidence>
<protein>
    <submittedName>
        <fullName evidence="2">Uncharacterized protein</fullName>
    </submittedName>
</protein>
<accession>A0A1H3NBM6</accession>
<reference evidence="2 3" key="1">
    <citation type="submission" date="2016-10" db="EMBL/GenBank/DDBJ databases">
        <authorList>
            <person name="Varghese N."/>
            <person name="Submissions S."/>
        </authorList>
    </citation>
    <scope>NUCLEOTIDE SEQUENCE [LARGE SCALE GENOMIC DNA]</scope>
    <source>
        <strain evidence="2 3">DSM 17997</strain>
    </source>
</reference>
<dbReference type="RefSeq" id="WP_019597122.1">
    <property type="nucleotide sequence ID" value="NZ_FNQC01000003.1"/>
</dbReference>
<dbReference type="EMBL" id="FNQC01000003">
    <property type="protein sequence ID" value="SDY86154.1"/>
    <property type="molecule type" value="Genomic_DNA"/>
</dbReference>
<sequence length="124" mass="14606">MENLPKNDIFKIPTGYFDSLPEKILEKRKRKKTRMLYFQSIAAAAVVVIGMFMFLLPSKPLEQNSMEANLDAEVNLYINAGYWNAEDILSFSDNPNSILDEIIQTEWEGFDENDEYQYQEEFWF</sequence>
<organism evidence="2 3">
    <name type="scientific">Rhodonellum ikkaensis</name>
    <dbReference type="NCBI Taxonomy" id="336829"/>
    <lineage>
        <taxon>Bacteria</taxon>
        <taxon>Pseudomonadati</taxon>
        <taxon>Bacteroidota</taxon>
        <taxon>Cytophagia</taxon>
        <taxon>Cytophagales</taxon>
        <taxon>Cytophagaceae</taxon>
        <taxon>Rhodonellum</taxon>
    </lineage>
</organism>